<organism evidence="1 2">
    <name type="scientific">Perkinsus chesapeaki</name>
    <name type="common">Clam parasite</name>
    <name type="synonym">Perkinsus andrewsi</name>
    <dbReference type="NCBI Taxonomy" id="330153"/>
    <lineage>
        <taxon>Eukaryota</taxon>
        <taxon>Sar</taxon>
        <taxon>Alveolata</taxon>
        <taxon>Perkinsozoa</taxon>
        <taxon>Perkinsea</taxon>
        <taxon>Perkinsida</taxon>
        <taxon>Perkinsidae</taxon>
        <taxon>Perkinsus</taxon>
    </lineage>
</organism>
<dbReference type="Proteomes" id="UP000591131">
    <property type="component" value="Unassembled WGS sequence"/>
</dbReference>
<gene>
    <name evidence="1" type="ORF">FOL47_004231</name>
</gene>
<dbReference type="EMBL" id="JAAPAO010000241">
    <property type="protein sequence ID" value="KAF4666188.1"/>
    <property type="molecule type" value="Genomic_DNA"/>
</dbReference>
<evidence type="ECO:0000313" key="2">
    <source>
        <dbReference type="Proteomes" id="UP000591131"/>
    </source>
</evidence>
<proteinExistence type="predicted"/>
<comment type="caution">
    <text evidence="1">The sequence shown here is derived from an EMBL/GenBank/DDBJ whole genome shotgun (WGS) entry which is preliminary data.</text>
</comment>
<accession>A0A7J6M3Q8</accession>
<dbReference type="OrthoDB" id="430521at2759"/>
<keyword evidence="2" id="KW-1185">Reference proteome</keyword>
<dbReference type="AlphaFoldDB" id="A0A7J6M3Q8"/>
<evidence type="ECO:0000313" key="1">
    <source>
        <dbReference type="EMBL" id="KAF4666188.1"/>
    </source>
</evidence>
<protein>
    <submittedName>
        <fullName evidence="1">Uncharacterized protein</fullName>
    </submittedName>
</protein>
<name>A0A7J6M3Q8_PERCH</name>
<sequence length="591" mass="67233">MTKPEIDPAVAEAIEEALREVAALRPADPVAFVADKLAAKSQRTNRYELDWACPNSTNPFSWVPTAYFDYKALKDLNRRVEDFWQRVLEDPEHLIDRRALAEVYPELYYFTILEDDSEEASAIDAICEAIRIIKDVVTADPGLLPHFRPFDGVGDYRRTIGHEYSRHSVAQFLGAMIPGLVGRAKGANSLEKLVPNIHDPFHPRGHLVPLPDDEVSERDVLRIKDGRDWMQWDTVAHRLDLLTVRLILLRLLEKDQVHEKLDQYTKDYSEHSVWDGMGPKDGSGKYYSMLVDSPRLLSLFPSFKKLDTEHKSFILSWLRTGFPLRDLPCGRFVAAHFHIFREETLTEFPPLSLEIVVQGLVSEAVYDHWDDIITPFDPDIFSVEVQIAAEAMCVCRYYRAKAVMSYLGLRYKHVITPACLKLGHTLPSQWWEASKAVKRTIVKLSYMPRHFVALRNVLHGKVLTEDQLISLITQLNKDGMTQRPALLLEGVVEYLDACIDNQNIGPSWGLATLANILARAGKVFGKLHPSECLLVLDLSQLAKSISDHPDEYGFGGHLEEAHFDEVYPIDRGPLIRRTGRIIPFLAPHDTE</sequence>
<reference evidence="1 2" key="1">
    <citation type="submission" date="2020-04" db="EMBL/GenBank/DDBJ databases">
        <title>Perkinsus chesapeaki whole genome sequence.</title>
        <authorList>
            <person name="Bogema D.R."/>
        </authorList>
    </citation>
    <scope>NUCLEOTIDE SEQUENCE [LARGE SCALE GENOMIC DNA]</scope>
    <source>
        <strain evidence="1">ATCC PRA-425</strain>
    </source>
</reference>